<dbReference type="EMBL" id="MU004185">
    <property type="protein sequence ID" value="KAF2498838.1"/>
    <property type="molecule type" value="Genomic_DNA"/>
</dbReference>
<feature type="region of interest" description="Disordered" evidence="1">
    <location>
        <begin position="38"/>
        <end position="62"/>
    </location>
</feature>
<feature type="region of interest" description="Disordered" evidence="1">
    <location>
        <begin position="106"/>
        <end position="138"/>
    </location>
</feature>
<proteinExistence type="predicted"/>
<dbReference type="Proteomes" id="UP000799750">
    <property type="component" value="Unassembled WGS sequence"/>
</dbReference>
<accession>A0A6A6R256</accession>
<feature type="compositionally biased region" description="Basic and acidic residues" evidence="1">
    <location>
        <begin position="117"/>
        <end position="137"/>
    </location>
</feature>
<organism evidence="2 3">
    <name type="scientific">Lophium mytilinum</name>
    <dbReference type="NCBI Taxonomy" id="390894"/>
    <lineage>
        <taxon>Eukaryota</taxon>
        <taxon>Fungi</taxon>
        <taxon>Dikarya</taxon>
        <taxon>Ascomycota</taxon>
        <taxon>Pezizomycotina</taxon>
        <taxon>Dothideomycetes</taxon>
        <taxon>Pleosporomycetidae</taxon>
        <taxon>Mytilinidiales</taxon>
        <taxon>Mytilinidiaceae</taxon>
        <taxon>Lophium</taxon>
    </lineage>
</organism>
<sequence>MVRRVGMWAKAEDKRRRFVASRDGRVIRAAGVGKKGAIEHEDDAQTAKLGARSGRKSSVESRATGKLRCGAANRALTATAATLVTLQGRSEGWTRETQLGQWKAALSLNAPRRRPGGRQDERQQGGERRRTVEEARALRVSTRRSAAARKASERRLDGLPVCIDGEECRFPASTKSQGGPAAVGLSVGRVPAAFRLRIRPNPCRKPCRAPTVLPSVFVCFKTMPAMASDHGNTLQNALAMGPPVAHLHGLAIHQIGLPISRRLPCHTRLIGLASPASTRQPSL</sequence>
<gene>
    <name evidence="2" type="ORF">BU16DRAFT_306581</name>
</gene>
<reference evidence="2" key="1">
    <citation type="journal article" date="2020" name="Stud. Mycol.">
        <title>101 Dothideomycetes genomes: a test case for predicting lifestyles and emergence of pathogens.</title>
        <authorList>
            <person name="Haridas S."/>
            <person name="Albert R."/>
            <person name="Binder M."/>
            <person name="Bloem J."/>
            <person name="Labutti K."/>
            <person name="Salamov A."/>
            <person name="Andreopoulos B."/>
            <person name="Baker S."/>
            <person name="Barry K."/>
            <person name="Bills G."/>
            <person name="Bluhm B."/>
            <person name="Cannon C."/>
            <person name="Castanera R."/>
            <person name="Culley D."/>
            <person name="Daum C."/>
            <person name="Ezra D."/>
            <person name="Gonzalez J."/>
            <person name="Henrissat B."/>
            <person name="Kuo A."/>
            <person name="Liang C."/>
            <person name="Lipzen A."/>
            <person name="Lutzoni F."/>
            <person name="Magnuson J."/>
            <person name="Mondo S."/>
            <person name="Nolan M."/>
            <person name="Ohm R."/>
            <person name="Pangilinan J."/>
            <person name="Park H.-J."/>
            <person name="Ramirez L."/>
            <person name="Alfaro M."/>
            <person name="Sun H."/>
            <person name="Tritt A."/>
            <person name="Yoshinaga Y."/>
            <person name="Zwiers L.-H."/>
            <person name="Turgeon B."/>
            <person name="Goodwin S."/>
            <person name="Spatafora J."/>
            <person name="Crous P."/>
            <person name="Grigoriev I."/>
        </authorList>
    </citation>
    <scope>NUCLEOTIDE SEQUENCE</scope>
    <source>
        <strain evidence="2">CBS 269.34</strain>
    </source>
</reference>
<evidence type="ECO:0000313" key="2">
    <source>
        <dbReference type="EMBL" id="KAF2498838.1"/>
    </source>
</evidence>
<name>A0A6A6R256_9PEZI</name>
<evidence type="ECO:0000313" key="3">
    <source>
        <dbReference type="Proteomes" id="UP000799750"/>
    </source>
</evidence>
<keyword evidence="3" id="KW-1185">Reference proteome</keyword>
<protein>
    <submittedName>
        <fullName evidence="2">Uncharacterized protein</fullName>
    </submittedName>
</protein>
<dbReference type="AlphaFoldDB" id="A0A6A6R256"/>
<evidence type="ECO:0000256" key="1">
    <source>
        <dbReference type="SAM" id="MobiDB-lite"/>
    </source>
</evidence>